<gene>
    <name evidence="2" type="ORF">NG900_06250</name>
</gene>
<dbReference type="InterPro" id="IPR037401">
    <property type="entry name" value="SnoaL-like"/>
</dbReference>
<accession>A0ABT1AI72</accession>
<organism evidence="2 3">
    <name type="scientific">Ralstonia soli</name>
    <dbReference type="NCBI Taxonomy" id="2953896"/>
    <lineage>
        <taxon>Bacteria</taxon>
        <taxon>Pseudomonadati</taxon>
        <taxon>Pseudomonadota</taxon>
        <taxon>Betaproteobacteria</taxon>
        <taxon>Burkholderiales</taxon>
        <taxon>Burkholderiaceae</taxon>
        <taxon>Ralstonia</taxon>
    </lineage>
</organism>
<dbReference type="Gene3D" id="3.10.450.50">
    <property type="match status" value="1"/>
</dbReference>
<comment type="caution">
    <text evidence="2">The sequence shown here is derived from an EMBL/GenBank/DDBJ whole genome shotgun (WGS) entry which is preliminary data.</text>
</comment>
<feature type="domain" description="SnoaL-like" evidence="1">
    <location>
        <begin position="9"/>
        <end position="147"/>
    </location>
</feature>
<evidence type="ECO:0000313" key="2">
    <source>
        <dbReference type="EMBL" id="MCO5397802.1"/>
    </source>
</evidence>
<dbReference type="EMBL" id="JAMXHT010000002">
    <property type="protein sequence ID" value="MCO5397802.1"/>
    <property type="molecule type" value="Genomic_DNA"/>
</dbReference>
<reference evidence="2" key="1">
    <citation type="submission" date="2022-06" db="EMBL/GenBank/DDBJ databases">
        <authorList>
            <person name="Lu C.-H."/>
        </authorList>
    </citation>
    <scope>NUCLEOTIDE SEQUENCE</scope>
    <source>
        <strain evidence="2">21MJYT02-11</strain>
    </source>
</reference>
<dbReference type="SUPFAM" id="SSF54427">
    <property type="entry name" value="NTF2-like"/>
    <property type="match status" value="1"/>
</dbReference>
<proteinExistence type="predicted"/>
<sequence>MTDDSANLQRLADQLAIQDLMARYARHVDRRQWTALREIYHPDATDDHGGYVGPIDGFIEWVSRRHEAVDESMHFLGNCLVEFGNNDTALVETYFCAYLRLGPQAGSENAMLSSSTGAGTHGRDVAVRGRYVDRVERRNGVWRIAKRVTVFEAVDSKPADGPRPNPDHQWSIRSRADAVYAMRDEIFDVP</sequence>
<name>A0ABT1AI72_9RALS</name>
<reference evidence="2" key="2">
    <citation type="journal article" date="2023" name="Front. Microbiol.">
        <title>Ralstonia chuxiongensis sp. nov., Ralstonia mojiangensis sp. nov., and Ralstonia soli sp. nov., isolated from tobacco fields, are three novel species in the family Burkholderiaceae.</title>
        <authorList>
            <person name="Lu C.H."/>
            <person name="Zhang Y.Y."/>
            <person name="Jiang N."/>
            <person name="Chen W."/>
            <person name="Shao X."/>
            <person name="Zhao Z.M."/>
            <person name="Lu W.L."/>
            <person name="Hu X."/>
            <person name="Xi Y.X."/>
            <person name="Zou S.Y."/>
            <person name="Wei Q.J."/>
            <person name="Lin Z.L."/>
            <person name="Gong L."/>
            <person name="Gai X.T."/>
            <person name="Zhang L.Q."/>
            <person name="Li J.Y."/>
            <person name="Jin Y."/>
            <person name="Xia Z.Y."/>
        </authorList>
    </citation>
    <scope>NUCLEOTIDE SEQUENCE</scope>
    <source>
        <strain evidence="2">21MJYT02-11</strain>
    </source>
</reference>
<dbReference type="Proteomes" id="UP001162811">
    <property type="component" value="Unassembled WGS sequence"/>
</dbReference>
<evidence type="ECO:0000259" key="1">
    <source>
        <dbReference type="Pfam" id="PF13577"/>
    </source>
</evidence>
<dbReference type="InterPro" id="IPR032710">
    <property type="entry name" value="NTF2-like_dom_sf"/>
</dbReference>
<dbReference type="RefSeq" id="WP_252678036.1">
    <property type="nucleotide sequence ID" value="NZ_JAMXHT010000002.1"/>
</dbReference>
<evidence type="ECO:0000313" key="3">
    <source>
        <dbReference type="Proteomes" id="UP001162811"/>
    </source>
</evidence>
<keyword evidence="3" id="KW-1185">Reference proteome</keyword>
<dbReference type="Pfam" id="PF13577">
    <property type="entry name" value="SnoaL_4"/>
    <property type="match status" value="1"/>
</dbReference>
<dbReference type="CDD" id="cd00531">
    <property type="entry name" value="NTF2_like"/>
    <property type="match status" value="1"/>
</dbReference>
<protein>
    <submittedName>
        <fullName evidence="2">Nuclear transport factor 2 family protein</fullName>
    </submittedName>
</protein>